<dbReference type="Pfam" id="PF00266">
    <property type="entry name" value="Aminotran_5"/>
    <property type="match status" value="2"/>
</dbReference>
<dbReference type="InterPro" id="IPR015422">
    <property type="entry name" value="PyrdxlP-dep_Trfase_small"/>
</dbReference>
<gene>
    <name evidence="2" type="ORF">LCGC14_1250010</name>
</gene>
<protein>
    <recommendedName>
        <fullName evidence="1">Aminotransferase class V domain-containing protein</fullName>
    </recommendedName>
</protein>
<evidence type="ECO:0000313" key="2">
    <source>
        <dbReference type="EMBL" id="KKM89305.1"/>
    </source>
</evidence>
<dbReference type="InterPro" id="IPR015424">
    <property type="entry name" value="PyrdxlP-dep_Trfase"/>
</dbReference>
<reference evidence="2" key="1">
    <citation type="journal article" date="2015" name="Nature">
        <title>Complex archaea that bridge the gap between prokaryotes and eukaryotes.</title>
        <authorList>
            <person name="Spang A."/>
            <person name="Saw J.H."/>
            <person name="Jorgensen S.L."/>
            <person name="Zaremba-Niedzwiedzka K."/>
            <person name="Martijn J."/>
            <person name="Lind A.E."/>
            <person name="van Eijk R."/>
            <person name="Schleper C."/>
            <person name="Guy L."/>
            <person name="Ettema T.J."/>
        </authorList>
    </citation>
    <scope>NUCLEOTIDE SEQUENCE</scope>
</reference>
<name>A0A0F9NKK6_9ZZZZ</name>
<dbReference type="PANTHER" id="PTHR43586">
    <property type="entry name" value="CYSTEINE DESULFURASE"/>
    <property type="match status" value="1"/>
</dbReference>
<dbReference type="PANTHER" id="PTHR43586:SF21">
    <property type="entry name" value="PYRIDOXAL PHOSPHATE (PLP)-DEPENDENT ASPARTATE AMINOTRANSFERASE SUPERFAMILY"/>
    <property type="match status" value="1"/>
</dbReference>
<dbReference type="InterPro" id="IPR000192">
    <property type="entry name" value="Aminotrans_V_dom"/>
</dbReference>
<feature type="domain" description="Aminotransferase class V" evidence="1">
    <location>
        <begin position="25"/>
        <end position="242"/>
    </location>
</feature>
<dbReference type="Gene3D" id="3.40.640.10">
    <property type="entry name" value="Type I PLP-dependent aspartate aminotransferase-like (Major domain)"/>
    <property type="match status" value="1"/>
</dbReference>
<proteinExistence type="predicted"/>
<comment type="caution">
    <text evidence="2">The sequence shown here is derived from an EMBL/GenBank/DDBJ whole genome shotgun (WGS) entry which is preliminary data.</text>
</comment>
<dbReference type="InterPro" id="IPR015421">
    <property type="entry name" value="PyrdxlP-dep_Trfase_major"/>
</dbReference>
<dbReference type="SUPFAM" id="SSF53383">
    <property type="entry name" value="PLP-dependent transferases"/>
    <property type="match status" value="1"/>
</dbReference>
<accession>A0A0F9NKK6</accession>
<evidence type="ECO:0000259" key="1">
    <source>
        <dbReference type="Pfam" id="PF00266"/>
    </source>
</evidence>
<dbReference type="AlphaFoldDB" id="A0A0F9NKK6"/>
<feature type="domain" description="Aminotransferase class V" evidence="1">
    <location>
        <begin position="303"/>
        <end position="400"/>
    </location>
</feature>
<dbReference type="EMBL" id="LAZR01006837">
    <property type="protein sequence ID" value="KKM89305.1"/>
    <property type="molecule type" value="Genomic_DNA"/>
</dbReference>
<sequence>MKLDLQFVRSQFPAFSEPSLKGWAFFENAGGSYSCKQSIDRLTDFYVKNKVQPYYPYPASKLAGEIMDASYERMSGYLNVEASEIHFGPSTTLNVYVLANALRPMWKEGDEIIVSCQDHEANAGAWRKLSERGIKIIEWHVGSETGLLDIKDLEGLISDRTKMVAFPHCSNVIGHINPVKEISEIAHKHGAICIVDGVAYAPHGFPDLRELGADIYLFSLYKTFGPHLGLMFVNKKLIGKMENQSHFFKEGITRNMITPAGPDHAQIGAVQGILDYFDAVYKHHFVTDATPSQRNRLLNELFREHERGLLERLLSFLTSRKDVQIVGPHTLEDRAPTISIIPRHKTVNEVYTKLTEHRLMLGKGDFYAVRPFIDMGIPRPPGVLRISFLHYTSIEEVDQLITGLRAAL</sequence>
<organism evidence="2">
    <name type="scientific">marine sediment metagenome</name>
    <dbReference type="NCBI Taxonomy" id="412755"/>
    <lineage>
        <taxon>unclassified sequences</taxon>
        <taxon>metagenomes</taxon>
        <taxon>ecological metagenomes</taxon>
    </lineage>
</organism>
<dbReference type="Gene3D" id="3.90.1150.10">
    <property type="entry name" value="Aspartate Aminotransferase, domain 1"/>
    <property type="match status" value="1"/>
</dbReference>